<gene>
    <name evidence="7" type="primary">nagA</name>
    <name evidence="7" type="ORF">H9648_04115</name>
</gene>
<reference evidence="7 8" key="1">
    <citation type="submission" date="2020-08" db="EMBL/GenBank/DDBJ databases">
        <title>A Genomic Blueprint of the Chicken Gut Microbiome.</title>
        <authorList>
            <person name="Gilroy R."/>
            <person name="Ravi A."/>
            <person name="Getino M."/>
            <person name="Pursley I."/>
            <person name="Horton D.L."/>
            <person name="Alikhan N.-F."/>
            <person name="Baker D."/>
            <person name="Gharbi K."/>
            <person name="Hall N."/>
            <person name="Watson M."/>
            <person name="Adriaenssens E.M."/>
            <person name="Foster-Nyarko E."/>
            <person name="Jarju S."/>
            <person name="Secka A."/>
            <person name="Antonio M."/>
            <person name="Oren A."/>
            <person name="Chaudhuri R."/>
            <person name="La Ragione R.M."/>
            <person name="Hildebrand F."/>
            <person name="Pallen M.J."/>
        </authorList>
    </citation>
    <scope>NUCLEOTIDE SEQUENCE [LARGE SCALE GENOMIC DNA]</scope>
    <source>
        <strain evidence="7 8">Sa2CUA10</strain>
    </source>
</reference>
<dbReference type="PANTHER" id="PTHR11113:SF14">
    <property type="entry name" value="N-ACETYLGLUCOSAMINE-6-PHOSPHATE DEACETYLASE"/>
    <property type="match status" value="1"/>
</dbReference>
<keyword evidence="4 5" id="KW-0119">Carbohydrate metabolism</keyword>
<dbReference type="InterPro" id="IPR011059">
    <property type="entry name" value="Metal-dep_hydrolase_composite"/>
</dbReference>
<dbReference type="EC" id="3.5.1.25" evidence="7"/>
<dbReference type="NCBIfam" id="TIGR00221">
    <property type="entry name" value="nagA"/>
    <property type="match status" value="1"/>
</dbReference>
<evidence type="ECO:0000256" key="3">
    <source>
        <dbReference type="ARBA" id="ARBA00022801"/>
    </source>
</evidence>
<dbReference type="Proteomes" id="UP000603641">
    <property type="component" value="Unassembled WGS sequence"/>
</dbReference>
<dbReference type="CDD" id="cd00854">
    <property type="entry name" value="NagA"/>
    <property type="match status" value="1"/>
</dbReference>
<dbReference type="PIRSF" id="PIRSF038994">
    <property type="entry name" value="NagA"/>
    <property type="match status" value="1"/>
</dbReference>
<comment type="similarity">
    <text evidence="1 5">Belongs to the metallo-dependent hydrolases superfamily. NagA family.</text>
</comment>
<evidence type="ECO:0000256" key="5">
    <source>
        <dbReference type="PIRNR" id="PIRNR038994"/>
    </source>
</evidence>
<sequence length="395" mass="42807">MVRKRITLKNATIYGENQTIHRGSITTQNGKIIDLSKDFFPDDDQTEVIELPETYHIVPGMIDVHIHGAAGADTMDATFDALQTIASVLPQEGTTSFLATTMTQEQSKIEKALENAGLFIEAGQLEGTAETLGIHLEGPFISEKRAGAQPVGAIIKPNLKLFKQWQELASGHIKLVTIAPEIEGSLEVISYLQEQNIVASIGHSDATYEEVVTGMKAGTSHVTHLYNGMRGLHHREPGVVGAALLHDELTTELIADGIHVRPELISLTYKQKGNERVVLVTDAMRAKCLGDGQYDLGGQEVTVQHETATLKDGTLAGSIIKMNTAVKNMMQFTGCSISDIIQMTSVNPAKELNVFDCKGSLAPGKDADIVVLDEDLEVVMTFCKGDLAYRRGVEA</sequence>
<dbReference type="PANTHER" id="PTHR11113">
    <property type="entry name" value="N-ACETYLGLUCOSAMINE-6-PHOSPHATE DEACETYLASE"/>
    <property type="match status" value="1"/>
</dbReference>
<dbReference type="GO" id="GO:0008448">
    <property type="term" value="F:N-acetylglucosamine-6-phosphate deacetylase activity"/>
    <property type="evidence" value="ECO:0007669"/>
    <property type="project" value="UniProtKB-EC"/>
</dbReference>
<name>A0ABR8SID0_9BACL</name>
<protein>
    <submittedName>
        <fullName evidence="7">N-acetylglucosamine-6-phosphate deacetylase</fullName>
        <ecNumber evidence="7">3.5.1.25</ecNumber>
    </submittedName>
</protein>
<feature type="domain" description="Amidohydrolase-related" evidence="6">
    <location>
        <begin position="57"/>
        <end position="387"/>
    </location>
</feature>
<dbReference type="InterPro" id="IPR006680">
    <property type="entry name" value="Amidohydro-rel"/>
</dbReference>
<dbReference type="Pfam" id="PF01979">
    <property type="entry name" value="Amidohydro_1"/>
    <property type="match status" value="1"/>
</dbReference>
<keyword evidence="3 5" id="KW-0378">Hydrolase</keyword>
<keyword evidence="8" id="KW-1185">Reference proteome</keyword>
<dbReference type="SUPFAM" id="SSF51556">
    <property type="entry name" value="Metallo-dependent hydrolases"/>
    <property type="match status" value="1"/>
</dbReference>
<organism evidence="7 8">
    <name type="scientific">Fictibacillus norfolkensis</name>
    <dbReference type="NCBI Taxonomy" id="2762233"/>
    <lineage>
        <taxon>Bacteria</taxon>
        <taxon>Bacillati</taxon>
        <taxon>Bacillota</taxon>
        <taxon>Bacilli</taxon>
        <taxon>Bacillales</taxon>
        <taxon>Fictibacillaceae</taxon>
        <taxon>Fictibacillus</taxon>
    </lineage>
</organism>
<keyword evidence="2" id="KW-0479">Metal-binding</keyword>
<dbReference type="InterPro" id="IPR032466">
    <property type="entry name" value="Metal_Hydrolase"/>
</dbReference>
<dbReference type="Gene3D" id="2.30.40.10">
    <property type="entry name" value="Urease, subunit C, domain 1"/>
    <property type="match status" value="1"/>
</dbReference>
<evidence type="ECO:0000256" key="1">
    <source>
        <dbReference type="ARBA" id="ARBA00010716"/>
    </source>
</evidence>
<evidence type="ECO:0000256" key="4">
    <source>
        <dbReference type="ARBA" id="ARBA00023277"/>
    </source>
</evidence>
<evidence type="ECO:0000259" key="6">
    <source>
        <dbReference type="Pfam" id="PF01979"/>
    </source>
</evidence>
<comment type="caution">
    <text evidence="7">The sequence shown here is derived from an EMBL/GenBank/DDBJ whole genome shotgun (WGS) entry which is preliminary data.</text>
</comment>
<dbReference type="EMBL" id="JACSQM010000001">
    <property type="protein sequence ID" value="MBD7963231.1"/>
    <property type="molecule type" value="Genomic_DNA"/>
</dbReference>
<dbReference type="SUPFAM" id="SSF51338">
    <property type="entry name" value="Composite domain of metallo-dependent hydrolases"/>
    <property type="match status" value="1"/>
</dbReference>
<dbReference type="InterPro" id="IPR003764">
    <property type="entry name" value="GlcNAc_6-P_deAcase"/>
</dbReference>
<proteinExistence type="inferred from homology"/>
<evidence type="ECO:0000256" key="2">
    <source>
        <dbReference type="ARBA" id="ARBA00022723"/>
    </source>
</evidence>
<dbReference type="RefSeq" id="WP_191752615.1">
    <property type="nucleotide sequence ID" value="NZ_JACSQM010000001.1"/>
</dbReference>
<accession>A0ABR8SID0</accession>
<evidence type="ECO:0000313" key="8">
    <source>
        <dbReference type="Proteomes" id="UP000603641"/>
    </source>
</evidence>
<dbReference type="Gene3D" id="3.20.20.140">
    <property type="entry name" value="Metal-dependent hydrolases"/>
    <property type="match status" value="1"/>
</dbReference>
<evidence type="ECO:0000313" key="7">
    <source>
        <dbReference type="EMBL" id="MBD7963231.1"/>
    </source>
</evidence>